<evidence type="ECO:0000256" key="5">
    <source>
        <dbReference type="ARBA" id="ARBA00022989"/>
    </source>
</evidence>
<dbReference type="PROSITE" id="PS50262">
    <property type="entry name" value="G_PROTEIN_RECEP_F1_2"/>
    <property type="match status" value="1"/>
</dbReference>
<organism evidence="10 11">
    <name type="scientific">Pterocles gutturalis</name>
    <name type="common">yellow-throated sandgrouse</name>
    <dbReference type="NCBI Taxonomy" id="240206"/>
    <lineage>
        <taxon>Eukaryota</taxon>
        <taxon>Metazoa</taxon>
        <taxon>Chordata</taxon>
        <taxon>Craniata</taxon>
        <taxon>Vertebrata</taxon>
        <taxon>Euteleostomi</taxon>
        <taxon>Archelosauria</taxon>
        <taxon>Archosauria</taxon>
        <taxon>Dinosauria</taxon>
        <taxon>Saurischia</taxon>
        <taxon>Theropoda</taxon>
        <taxon>Coelurosauria</taxon>
        <taxon>Aves</taxon>
        <taxon>Neognathae</taxon>
        <taxon>Neoaves</taxon>
        <taxon>Columbimorphae</taxon>
        <taxon>Pterocliformes</taxon>
        <taxon>Pteroclidae</taxon>
        <taxon>Pterocles</taxon>
    </lineage>
</organism>
<comment type="caution">
    <text evidence="10">The sequence shown here is derived from an EMBL/GenBank/DDBJ whole genome shotgun (WGS) entry which is preliminary data.</text>
</comment>
<comment type="subcellular location">
    <subcellularLocation>
        <location evidence="1">Cell membrane</location>
        <topology evidence="1">Multi-pass membrane protein</topology>
    </subcellularLocation>
</comment>
<keyword evidence="7" id="KW-0807">Transducer</keyword>
<feature type="transmembrane region" description="Helical" evidence="8">
    <location>
        <begin position="27"/>
        <end position="51"/>
    </location>
</feature>
<feature type="transmembrane region" description="Helical" evidence="8">
    <location>
        <begin position="63"/>
        <end position="82"/>
    </location>
</feature>
<keyword evidence="4 8" id="KW-0812">Transmembrane</keyword>
<dbReference type="SUPFAM" id="SSF81321">
    <property type="entry name" value="Family A G protein-coupled receptor-like"/>
    <property type="match status" value="1"/>
</dbReference>
<keyword evidence="2" id="KW-1003">Cell membrane</keyword>
<evidence type="ECO:0000313" key="10">
    <source>
        <dbReference type="EMBL" id="KFV02804.1"/>
    </source>
</evidence>
<evidence type="ECO:0000256" key="8">
    <source>
        <dbReference type="SAM" id="Phobius"/>
    </source>
</evidence>
<dbReference type="PRINTS" id="PR00245">
    <property type="entry name" value="OLFACTORYR"/>
</dbReference>
<dbReference type="InterPro" id="IPR000725">
    <property type="entry name" value="Olfact_rcpt"/>
</dbReference>
<dbReference type="Pfam" id="PF13853">
    <property type="entry name" value="7tm_4"/>
    <property type="match status" value="1"/>
</dbReference>
<name>A0AAW3DQQ0_9AVES</name>
<protein>
    <submittedName>
        <fullName evidence="10">Olfactory receptor 10A7</fullName>
    </submittedName>
</protein>
<dbReference type="PANTHER" id="PTHR26453">
    <property type="entry name" value="OLFACTORY RECEPTOR"/>
    <property type="match status" value="1"/>
</dbReference>
<evidence type="ECO:0000256" key="4">
    <source>
        <dbReference type="ARBA" id="ARBA00022692"/>
    </source>
</evidence>
<dbReference type="GO" id="GO:0007186">
    <property type="term" value="P:G protein-coupled receptor signaling pathway"/>
    <property type="evidence" value="ECO:0007669"/>
    <property type="project" value="InterPro"/>
</dbReference>
<keyword evidence="6 8" id="KW-0472">Membrane</keyword>
<dbReference type="GO" id="GO:0004984">
    <property type="term" value="F:olfactory receptor activity"/>
    <property type="evidence" value="ECO:0007669"/>
    <property type="project" value="InterPro"/>
</dbReference>
<evidence type="ECO:0000256" key="7">
    <source>
        <dbReference type="ARBA" id="ARBA00023224"/>
    </source>
</evidence>
<evidence type="ECO:0000256" key="3">
    <source>
        <dbReference type="ARBA" id="ARBA00022606"/>
    </source>
</evidence>
<evidence type="ECO:0000256" key="2">
    <source>
        <dbReference type="ARBA" id="ARBA00022475"/>
    </source>
</evidence>
<keyword evidence="5 8" id="KW-1133">Transmembrane helix</keyword>
<dbReference type="Gene3D" id="1.20.1070.10">
    <property type="entry name" value="Rhodopsin 7-helix transmembrane proteins"/>
    <property type="match status" value="1"/>
</dbReference>
<dbReference type="AlphaFoldDB" id="A0AAW3DQQ0"/>
<feature type="domain" description="G-protein coupled receptors family 1 profile" evidence="9">
    <location>
        <begin position="1"/>
        <end position="80"/>
    </location>
</feature>
<dbReference type="Proteomes" id="UP000053149">
    <property type="component" value="Unassembled WGS sequence"/>
</dbReference>
<evidence type="ECO:0000259" key="9">
    <source>
        <dbReference type="PROSITE" id="PS50262"/>
    </source>
</evidence>
<dbReference type="GO" id="GO:0005886">
    <property type="term" value="C:plasma membrane"/>
    <property type="evidence" value="ECO:0007669"/>
    <property type="project" value="UniProtKB-SubCell"/>
</dbReference>
<evidence type="ECO:0000313" key="11">
    <source>
        <dbReference type="Proteomes" id="UP000053149"/>
    </source>
</evidence>
<gene>
    <name evidence="10" type="ORF">N339_00030</name>
</gene>
<feature type="non-terminal residue" evidence="10">
    <location>
        <position position="1"/>
    </location>
</feature>
<accession>A0AAW3DQQ0</accession>
<evidence type="ECO:0000256" key="6">
    <source>
        <dbReference type="ARBA" id="ARBA00023136"/>
    </source>
</evidence>
<reference evidence="10 11" key="1">
    <citation type="journal article" date="2014" name="Science">
        <title>Comparative genomics reveals insights into avian genome evolution and adaptation.</title>
        <authorList>
            <consortium name="Avian Genome Consortium"/>
            <person name="Zhang G."/>
            <person name="Li C."/>
            <person name="Li Q."/>
            <person name="Li B."/>
            <person name="Larkin D.M."/>
            <person name="Lee C."/>
            <person name="Storz J.F."/>
            <person name="Antunes A."/>
            <person name="Greenwold M.J."/>
            <person name="Meredith R.W."/>
            <person name="Odeen A."/>
            <person name="Cui J."/>
            <person name="Zhou Q."/>
            <person name="Xu L."/>
            <person name="Pan H."/>
            <person name="Wang Z."/>
            <person name="Jin L."/>
            <person name="Zhang P."/>
            <person name="Hu H."/>
            <person name="Yang W."/>
            <person name="Hu J."/>
            <person name="Xiao J."/>
            <person name="Yang Z."/>
            <person name="Liu Y."/>
            <person name="Xie Q."/>
            <person name="Yu H."/>
            <person name="Lian J."/>
            <person name="Wen P."/>
            <person name="Zhang F."/>
            <person name="Li H."/>
            <person name="Zeng Y."/>
            <person name="Xiong Z."/>
            <person name="Liu S."/>
            <person name="Zhou L."/>
            <person name="Huang Z."/>
            <person name="An N."/>
            <person name="Wang J."/>
            <person name="Zheng Q."/>
            <person name="Xiong Y."/>
            <person name="Wang G."/>
            <person name="Wang B."/>
            <person name="Wang J."/>
            <person name="Fan Y."/>
            <person name="da Fonseca R.R."/>
            <person name="Alfaro-Nunez A."/>
            <person name="Schubert M."/>
            <person name="Orlando L."/>
            <person name="Mourier T."/>
            <person name="Howard J.T."/>
            <person name="Ganapathy G."/>
            <person name="Pfenning A."/>
            <person name="Whitney O."/>
            <person name="Rivas M.V."/>
            <person name="Hara E."/>
            <person name="Smith J."/>
            <person name="Farre M."/>
            <person name="Narayan J."/>
            <person name="Slavov G."/>
            <person name="Romanov M.N."/>
            <person name="Borges R."/>
            <person name="Machado J.P."/>
            <person name="Khan I."/>
            <person name="Springer M.S."/>
            <person name="Gatesy J."/>
            <person name="Hoffmann F.G."/>
            <person name="Opazo J.C."/>
            <person name="Hastad O."/>
            <person name="Sawyer R.H."/>
            <person name="Kim H."/>
            <person name="Kim K.W."/>
            <person name="Kim H.J."/>
            <person name="Cho S."/>
            <person name="Li N."/>
            <person name="Huang Y."/>
            <person name="Bruford M.W."/>
            <person name="Zhan X."/>
            <person name="Dixon A."/>
            <person name="Bertelsen M.F."/>
            <person name="Derryberry E."/>
            <person name="Warren W."/>
            <person name="Wilson R.K."/>
            <person name="Li S."/>
            <person name="Ray D.A."/>
            <person name="Green R.E."/>
            <person name="O'Brien S.J."/>
            <person name="Griffin D."/>
            <person name="Johnson W.E."/>
            <person name="Haussler D."/>
            <person name="Ryder O.A."/>
            <person name="Willerslev E."/>
            <person name="Graves G.R."/>
            <person name="Alstrom P."/>
            <person name="Fjeldsa J."/>
            <person name="Mindell D.P."/>
            <person name="Edwards S.V."/>
            <person name="Braun E.L."/>
            <person name="Rahbek C."/>
            <person name="Burt D.W."/>
            <person name="Houde P."/>
            <person name="Zhang Y."/>
            <person name="Yang H."/>
            <person name="Wang J."/>
            <person name="Jarvis E.D."/>
            <person name="Gilbert M.T."/>
            <person name="Wang J."/>
        </authorList>
    </citation>
    <scope>NUCLEOTIDE SEQUENCE [LARGE SCALE GENOMIC DNA]</scope>
    <source>
        <strain evidence="10">BGI_N339</strain>
    </source>
</reference>
<keyword evidence="3" id="KW-0716">Sensory transduction</keyword>
<keyword evidence="10" id="KW-0675">Receptor</keyword>
<dbReference type="EMBL" id="JMFR01105270">
    <property type="protein sequence ID" value="KFV02804.1"/>
    <property type="molecule type" value="Genomic_DNA"/>
</dbReference>
<proteinExistence type="predicted"/>
<sequence length="88" mass="10059">FTLIVISYTRIIRAVLKMPLVLGRHKAFSTCSSHLGVVTVFYGSATVVYLKQRSRDSVETDKYLALFYTIVTPVFNPVIYSLRNKEVR</sequence>
<dbReference type="InterPro" id="IPR017452">
    <property type="entry name" value="GPCR_Rhodpsn_7TM"/>
</dbReference>
<evidence type="ECO:0000256" key="1">
    <source>
        <dbReference type="ARBA" id="ARBA00004651"/>
    </source>
</evidence>
<keyword evidence="11" id="KW-1185">Reference proteome</keyword>
<feature type="non-terminal residue" evidence="10">
    <location>
        <position position="88"/>
    </location>
</feature>